<dbReference type="FunFam" id="3.40.50.10140:FF:000007">
    <property type="entry name" value="Disease resistance protein (TIR-NBS-LRR class)"/>
    <property type="match status" value="1"/>
</dbReference>
<dbReference type="InterPro" id="IPR045344">
    <property type="entry name" value="C-JID"/>
</dbReference>
<dbReference type="Proteomes" id="UP001324115">
    <property type="component" value="Unassembled WGS sequence"/>
</dbReference>
<evidence type="ECO:0000313" key="8">
    <source>
        <dbReference type="EMBL" id="KAK4594486.1"/>
    </source>
</evidence>
<comment type="caution">
    <text evidence="8">The sequence shown here is derived from an EMBL/GenBank/DDBJ whole genome shotgun (WGS) entry which is preliminary data.</text>
</comment>
<keyword evidence="9" id="KW-1185">Reference proteome</keyword>
<reference evidence="8 9" key="1">
    <citation type="journal article" date="2023" name="G3 (Bethesda)">
        <title>A haplotype-resolved chromosome-scale genome for Quercus rubra L. provides insights into the genetics of adaptive traits for red oak species.</title>
        <authorList>
            <person name="Kapoor B."/>
            <person name="Jenkins J."/>
            <person name="Schmutz J."/>
            <person name="Zhebentyayeva T."/>
            <person name="Kuelheim C."/>
            <person name="Coggeshall M."/>
            <person name="Heim C."/>
            <person name="Lasky J.R."/>
            <person name="Leites L."/>
            <person name="Islam-Faridi N."/>
            <person name="Romero-Severson J."/>
            <person name="DeLeo V.L."/>
            <person name="Lucas S.M."/>
            <person name="Lazic D."/>
            <person name="Gailing O."/>
            <person name="Carlson J."/>
            <person name="Staton M."/>
        </authorList>
    </citation>
    <scope>NUCLEOTIDE SEQUENCE [LARGE SCALE GENOMIC DNA]</scope>
    <source>
        <strain evidence="8">Pseudo-F2</strain>
    </source>
</reference>
<evidence type="ECO:0000259" key="7">
    <source>
        <dbReference type="PROSITE" id="PS50104"/>
    </source>
</evidence>
<dbReference type="InterPro" id="IPR042197">
    <property type="entry name" value="Apaf_helical"/>
</dbReference>
<dbReference type="InterPro" id="IPR035897">
    <property type="entry name" value="Toll_tir_struct_dom_sf"/>
</dbReference>
<dbReference type="GO" id="GO:0007165">
    <property type="term" value="P:signal transduction"/>
    <property type="evidence" value="ECO:0007669"/>
    <property type="project" value="InterPro"/>
</dbReference>
<dbReference type="InterPro" id="IPR003591">
    <property type="entry name" value="Leu-rich_rpt_typical-subtyp"/>
</dbReference>
<protein>
    <recommendedName>
        <fullName evidence="1">ADP-ribosyl cyclase/cyclic ADP-ribose hydrolase</fullName>
        <ecNumber evidence="1">3.2.2.6</ecNumber>
    </recommendedName>
</protein>
<evidence type="ECO:0000313" key="9">
    <source>
        <dbReference type="Proteomes" id="UP001324115"/>
    </source>
</evidence>
<dbReference type="InterPro" id="IPR000157">
    <property type="entry name" value="TIR_dom"/>
</dbReference>
<dbReference type="GO" id="GO:0061809">
    <property type="term" value="F:NAD+ nucleosidase activity, cyclic ADP-ribose generating"/>
    <property type="evidence" value="ECO:0007669"/>
    <property type="project" value="UniProtKB-EC"/>
</dbReference>
<evidence type="ECO:0000256" key="6">
    <source>
        <dbReference type="ARBA" id="ARBA00047304"/>
    </source>
</evidence>
<dbReference type="Gene3D" id="3.80.10.10">
    <property type="entry name" value="Ribonuclease Inhibitor"/>
    <property type="match status" value="2"/>
</dbReference>
<keyword evidence="2" id="KW-0433">Leucine-rich repeat</keyword>
<evidence type="ECO:0000256" key="1">
    <source>
        <dbReference type="ARBA" id="ARBA00011982"/>
    </source>
</evidence>
<dbReference type="Pfam" id="PF20160">
    <property type="entry name" value="C-JID"/>
    <property type="match status" value="1"/>
</dbReference>
<keyword evidence="4" id="KW-0378">Hydrolase</keyword>
<gene>
    <name evidence="8" type="ORF">RGQ29_018244</name>
</gene>
<dbReference type="Pfam" id="PF07725">
    <property type="entry name" value="LRR_3"/>
    <property type="match status" value="1"/>
</dbReference>
<dbReference type="GO" id="GO:0043531">
    <property type="term" value="F:ADP binding"/>
    <property type="evidence" value="ECO:0007669"/>
    <property type="project" value="InterPro"/>
</dbReference>
<dbReference type="InterPro" id="IPR002182">
    <property type="entry name" value="NB-ARC"/>
</dbReference>
<dbReference type="SMART" id="SM00369">
    <property type="entry name" value="LRR_TYP"/>
    <property type="match status" value="4"/>
</dbReference>
<dbReference type="PANTHER" id="PTHR11017">
    <property type="entry name" value="LEUCINE-RICH REPEAT-CONTAINING PROTEIN"/>
    <property type="match status" value="1"/>
</dbReference>
<dbReference type="AlphaFoldDB" id="A0AAN7FPS6"/>
<comment type="catalytic activity">
    <reaction evidence="6">
        <text>NAD(+) + H2O = ADP-D-ribose + nicotinamide + H(+)</text>
        <dbReference type="Rhea" id="RHEA:16301"/>
        <dbReference type="ChEBI" id="CHEBI:15377"/>
        <dbReference type="ChEBI" id="CHEBI:15378"/>
        <dbReference type="ChEBI" id="CHEBI:17154"/>
        <dbReference type="ChEBI" id="CHEBI:57540"/>
        <dbReference type="ChEBI" id="CHEBI:57967"/>
        <dbReference type="EC" id="3.2.2.6"/>
    </reaction>
    <physiologicalReaction direction="left-to-right" evidence="6">
        <dbReference type="Rhea" id="RHEA:16302"/>
    </physiologicalReaction>
</comment>
<dbReference type="Pfam" id="PF01582">
    <property type="entry name" value="TIR"/>
    <property type="match status" value="1"/>
</dbReference>
<dbReference type="InterPro" id="IPR058192">
    <property type="entry name" value="WHD_ROQ1-like"/>
</dbReference>
<dbReference type="SMART" id="SM00255">
    <property type="entry name" value="TIR"/>
    <property type="match status" value="1"/>
</dbReference>
<keyword evidence="5" id="KW-0520">NAD</keyword>
<organism evidence="8 9">
    <name type="scientific">Quercus rubra</name>
    <name type="common">Northern red oak</name>
    <name type="synonym">Quercus borealis</name>
    <dbReference type="NCBI Taxonomy" id="3512"/>
    <lineage>
        <taxon>Eukaryota</taxon>
        <taxon>Viridiplantae</taxon>
        <taxon>Streptophyta</taxon>
        <taxon>Embryophyta</taxon>
        <taxon>Tracheophyta</taxon>
        <taxon>Spermatophyta</taxon>
        <taxon>Magnoliopsida</taxon>
        <taxon>eudicotyledons</taxon>
        <taxon>Gunneridae</taxon>
        <taxon>Pentapetalae</taxon>
        <taxon>rosids</taxon>
        <taxon>fabids</taxon>
        <taxon>Fagales</taxon>
        <taxon>Fagaceae</taxon>
        <taxon>Quercus</taxon>
    </lineage>
</organism>
<dbReference type="Pfam" id="PF00931">
    <property type="entry name" value="NB-ARC"/>
    <property type="match status" value="1"/>
</dbReference>
<dbReference type="PRINTS" id="PR00364">
    <property type="entry name" value="DISEASERSIST"/>
</dbReference>
<dbReference type="SUPFAM" id="SSF52540">
    <property type="entry name" value="P-loop containing nucleoside triphosphate hydrolases"/>
    <property type="match status" value="1"/>
</dbReference>
<name>A0AAN7FPS6_QUERU</name>
<dbReference type="InterPro" id="IPR027417">
    <property type="entry name" value="P-loop_NTPase"/>
</dbReference>
<dbReference type="Pfam" id="PF23282">
    <property type="entry name" value="WHD_ROQ1"/>
    <property type="match status" value="1"/>
</dbReference>
<dbReference type="PROSITE" id="PS50104">
    <property type="entry name" value="TIR"/>
    <property type="match status" value="1"/>
</dbReference>
<dbReference type="InterPro" id="IPR011713">
    <property type="entry name" value="Leu-rich_rpt_3"/>
</dbReference>
<dbReference type="Gene3D" id="1.10.8.430">
    <property type="entry name" value="Helical domain of apoptotic protease-activating factors"/>
    <property type="match status" value="1"/>
</dbReference>
<dbReference type="Gene3D" id="3.40.50.10140">
    <property type="entry name" value="Toll/interleukin-1 receptor homology (TIR) domain"/>
    <property type="match status" value="1"/>
</dbReference>
<sequence length="1268" mass="144494">MNFDDDDYDDDLPCFMMKGRKYLPCFKMNSNDLHVHTRHSFGLPIPIPSPRNFMRPQGLSTSSSSTPWWKYDVFLSFRGDDTRRSFTDHLYDALKRKGVLTFRDDEKLERGKSISQELSKAIEESRFAIVVFSRNYASSTWCLNELEKILRSMKEIGLTILPVFYDVYASDVRNQTGHFQNAFDDLEDRFKGNMEKVEIWRAALREVANLAGWPLQNRHEAEFIQHIVEVILHKLSSGFSSIPTNLVGIDSSVEELLTSYLGFMNNVYMIGISGMGGLGKTTLARVVYDKFRCHFEASSFVANIREESEKHGLLPLQKQLLAQILEERNIDIWDVYQGIDMIKKRIHHKKVLLVLDDVNQLHQLEMLAGEHGCFGLGSWIIITTRDQHLLVQHGVHKIYKPNGLNHDDALKLFCLKALKNEQPQEGYMQLSQDVVFYTKGLPLALETLGSFLVGRTIDEWLSALENFKKIPKREIFDILKVSYNGLERMWQNIFLDIACYFKGERKDRVIEILENCGFDARIGISVLMDKSLLSIENKKLWMHDLLQEMGREIICRESPDEPGERSRLWLCKDLFHVLTNATATKTIQAIVLNGYECERDWNFEDFPEVFSKMYNLRLLKIHNVHIPNGLNHVSNGPRFLQWIGYSSESLPSSFQPKELVELNLQSSKIKYLWEGVKYLDNLKCINLQDSYNLIQTPDFSGVPRLEKLNLTRCRNLVEIHPSVGLLSKLNVLDLKSCKSLTNLPSMTTKMKSLIILNLSGCSNIKKIPEFKGIMKSLSKLYLDCTAIEKLPSSIECLTALTSLNLEYCRNLECLPRNIISLRSLEILILSECSRLANLPDNLWKMKCLKELDLSGTAIREIPSSVLALKDFGCLNFGKVVRPEFSLKQLKLHRMSQLDGIGLNGIGCLSSLEYLTLSGNSFVNLPASISQLSKLEALDLSNCSMLQSLSDLPSTVRYINAQHCYSLEPSLTKPLVQFEPSIFPNSKWRPDNERVSSVAHTLLNRYLQGIRPKTGNETPTGRKQDRSGTEFQIIIPRNEIRHLLTHQSSGKSVFIKLPPNWYNSGWMGFVLCLQISYSPNSVDEFDVSGETFGFRANVISLGDGSRGHYASEIFFKVSFSVDHIWLLYVSRDDWLATVPNGDQCSQIEVKFETSSPHTEVPMCGVRLVYEEDVINSEIAQAQGFFASVILLVGRWFSPILASNFVQDALSFNFGNSFVSHVQRLDDNPTAVEPSGNLSGRIPAPNFCATISRLSNQFLVTFERLRYSRT</sequence>
<evidence type="ECO:0000256" key="5">
    <source>
        <dbReference type="ARBA" id="ARBA00023027"/>
    </source>
</evidence>
<proteinExistence type="predicted"/>
<evidence type="ECO:0000256" key="4">
    <source>
        <dbReference type="ARBA" id="ARBA00022801"/>
    </source>
</evidence>
<dbReference type="PANTHER" id="PTHR11017:SF559">
    <property type="entry name" value="DISEASE RESISTANCE PROTEIN CHL1"/>
    <property type="match status" value="1"/>
</dbReference>
<dbReference type="Gene3D" id="3.40.50.300">
    <property type="entry name" value="P-loop containing nucleotide triphosphate hydrolases"/>
    <property type="match status" value="1"/>
</dbReference>
<accession>A0AAN7FPS6</accession>
<dbReference type="GO" id="GO:0006952">
    <property type="term" value="P:defense response"/>
    <property type="evidence" value="ECO:0007669"/>
    <property type="project" value="InterPro"/>
</dbReference>
<dbReference type="InterPro" id="IPR044974">
    <property type="entry name" value="Disease_R_plants"/>
</dbReference>
<evidence type="ECO:0000256" key="3">
    <source>
        <dbReference type="ARBA" id="ARBA00022737"/>
    </source>
</evidence>
<evidence type="ECO:0000256" key="2">
    <source>
        <dbReference type="ARBA" id="ARBA00022614"/>
    </source>
</evidence>
<dbReference type="SUPFAM" id="SSF52058">
    <property type="entry name" value="L domain-like"/>
    <property type="match status" value="1"/>
</dbReference>
<feature type="domain" description="TIR" evidence="7">
    <location>
        <begin position="69"/>
        <end position="235"/>
    </location>
</feature>
<dbReference type="EMBL" id="JAXUIC010000004">
    <property type="protein sequence ID" value="KAK4594486.1"/>
    <property type="molecule type" value="Genomic_DNA"/>
</dbReference>
<dbReference type="SUPFAM" id="SSF52200">
    <property type="entry name" value="Toll/Interleukin receptor TIR domain"/>
    <property type="match status" value="1"/>
</dbReference>
<keyword evidence="3" id="KW-0677">Repeat</keyword>
<dbReference type="InterPro" id="IPR032675">
    <property type="entry name" value="LRR_dom_sf"/>
</dbReference>
<dbReference type="EC" id="3.2.2.6" evidence="1"/>